<keyword evidence="6" id="KW-0833">Ubl conjugation pathway</keyword>
<dbReference type="Gene3D" id="3.30.40.10">
    <property type="entry name" value="Zinc/RING finger domain, C3HC4 (zinc finger)"/>
    <property type="match status" value="1"/>
</dbReference>
<name>A0A653CSG1_CALMS</name>
<evidence type="ECO:0000256" key="11">
    <source>
        <dbReference type="SAM" id="Phobius"/>
    </source>
</evidence>
<evidence type="ECO:0000256" key="1">
    <source>
        <dbReference type="ARBA" id="ARBA00004141"/>
    </source>
</evidence>
<feature type="domain" description="RING-CH-type" evidence="12">
    <location>
        <begin position="202"/>
        <end position="262"/>
    </location>
</feature>
<dbReference type="Proteomes" id="UP000410492">
    <property type="component" value="Unassembled WGS sequence"/>
</dbReference>
<keyword evidence="7" id="KW-0862">Zinc</keyword>
<evidence type="ECO:0000313" key="13">
    <source>
        <dbReference type="EMBL" id="VEN50861.1"/>
    </source>
</evidence>
<keyword evidence="3 11" id="KW-0812">Transmembrane</keyword>
<dbReference type="SUPFAM" id="SSF57850">
    <property type="entry name" value="RING/U-box"/>
    <property type="match status" value="1"/>
</dbReference>
<feature type="compositionally biased region" description="Basic residues" evidence="10">
    <location>
        <begin position="396"/>
        <end position="412"/>
    </location>
</feature>
<evidence type="ECO:0000313" key="14">
    <source>
        <dbReference type="Proteomes" id="UP000410492"/>
    </source>
</evidence>
<evidence type="ECO:0000256" key="8">
    <source>
        <dbReference type="ARBA" id="ARBA00022989"/>
    </source>
</evidence>
<feature type="region of interest" description="Disordered" evidence="10">
    <location>
        <begin position="382"/>
        <end position="412"/>
    </location>
</feature>
<accession>A0A653CSG1</accession>
<keyword evidence="9 11" id="KW-0472">Membrane</keyword>
<evidence type="ECO:0000259" key="12">
    <source>
        <dbReference type="PROSITE" id="PS51292"/>
    </source>
</evidence>
<evidence type="ECO:0000256" key="7">
    <source>
        <dbReference type="ARBA" id="ARBA00022833"/>
    </source>
</evidence>
<proteinExistence type="predicted"/>
<evidence type="ECO:0000256" key="3">
    <source>
        <dbReference type="ARBA" id="ARBA00022692"/>
    </source>
</evidence>
<evidence type="ECO:0000256" key="5">
    <source>
        <dbReference type="ARBA" id="ARBA00022771"/>
    </source>
</evidence>
<dbReference type="AlphaFoldDB" id="A0A653CSG1"/>
<dbReference type="PANTHER" id="PTHR46065:SF3">
    <property type="entry name" value="FI20425P1"/>
    <property type="match status" value="1"/>
</dbReference>
<gene>
    <name evidence="13" type="ORF">CALMAC_LOCUS11484</name>
</gene>
<dbReference type="PANTHER" id="PTHR46065">
    <property type="entry name" value="E3 UBIQUITIN-PROTEIN LIGASE MARCH 2/3 FAMILY MEMBER"/>
    <property type="match status" value="1"/>
</dbReference>
<reference evidence="13 14" key="1">
    <citation type="submission" date="2019-01" db="EMBL/GenBank/DDBJ databases">
        <authorList>
            <person name="Sayadi A."/>
        </authorList>
    </citation>
    <scope>NUCLEOTIDE SEQUENCE [LARGE SCALE GENOMIC DNA]</scope>
</reference>
<feature type="transmembrane region" description="Helical" evidence="11">
    <location>
        <begin position="320"/>
        <end position="342"/>
    </location>
</feature>
<dbReference type="Pfam" id="PF12906">
    <property type="entry name" value="RINGv"/>
    <property type="match status" value="1"/>
</dbReference>
<evidence type="ECO:0000256" key="10">
    <source>
        <dbReference type="SAM" id="MobiDB-lite"/>
    </source>
</evidence>
<keyword evidence="14" id="KW-1185">Reference proteome</keyword>
<dbReference type="OrthoDB" id="273089at2759"/>
<dbReference type="EMBL" id="CAACVG010008720">
    <property type="protein sequence ID" value="VEN50861.1"/>
    <property type="molecule type" value="Genomic_DNA"/>
</dbReference>
<comment type="subcellular location">
    <subcellularLocation>
        <location evidence="1">Membrane</location>
        <topology evidence="1">Multi-pass membrane protein</topology>
    </subcellularLocation>
</comment>
<dbReference type="GO" id="GO:0016020">
    <property type="term" value="C:membrane"/>
    <property type="evidence" value="ECO:0007669"/>
    <property type="project" value="UniProtKB-SubCell"/>
</dbReference>
<keyword evidence="8 11" id="KW-1133">Transmembrane helix</keyword>
<dbReference type="InterPro" id="IPR013083">
    <property type="entry name" value="Znf_RING/FYVE/PHD"/>
</dbReference>
<dbReference type="GO" id="GO:0016567">
    <property type="term" value="P:protein ubiquitination"/>
    <property type="evidence" value="ECO:0007669"/>
    <property type="project" value="TreeGrafter"/>
</dbReference>
<keyword evidence="4" id="KW-0479">Metal-binding</keyword>
<sequence length="412" mass="47006">MKLFCIFDVHDVTSSTDVFLTFRRSHFIHNVTKLELKLLQMQHVENSKNNVFVAIIFTESTASGLNISLPHLDHLHPDNSRICIITASEYSYLKKCKEKVHQSTDDSHVASCSSKEDKKLEEIYLKLSSDVGLFTTEHYSSSSCVNETSDEEIENCMPQRSAIFEVTKINKLPLVTARSMAHSNKLDVQNKTIHVSLLEADSRSSTEFICRICHGGDSEDDLLTPCRCRGTVALVHLKCLERWLRESSHSTCELCNHHYKIVREPKYSIPWSILVFLRHPGDHWKDLLIDLFAFSLYTPSAIASTYMLMMICESLVKSNIIAAGTISSHIVAFSAVFGMAAIDFTYSSWLLLTLQTHIEAWRQWYRSNSNLKIILPKVKLRPHKSKNRKQNEKTKKTTPTKKPPVKCKSSNK</sequence>
<feature type="transmembrane region" description="Helical" evidence="11">
    <location>
        <begin position="287"/>
        <end position="308"/>
    </location>
</feature>
<evidence type="ECO:0000256" key="6">
    <source>
        <dbReference type="ARBA" id="ARBA00022786"/>
    </source>
</evidence>
<dbReference type="PROSITE" id="PS51292">
    <property type="entry name" value="ZF_RING_CH"/>
    <property type="match status" value="1"/>
</dbReference>
<organism evidence="13 14">
    <name type="scientific">Callosobruchus maculatus</name>
    <name type="common">Southern cowpea weevil</name>
    <name type="synonym">Pulse bruchid</name>
    <dbReference type="NCBI Taxonomy" id="64391"/>
    <lineage>
        <taxon>Eukaryota</taxon>
        <taxon>Metazoa</taxon>
        <taxon>Ecdysozoa</taxon>
        <taxon>Arthropoda</taxon>
        <taxon>Hexapoda</taxon>
        <taxon>Insecta</taxon>
        <taxon>Pterygota</taxon>
        <taxon>Neoptera</taxon>
        <taxon>Endopterygota</taxon>
        <taxon>Coleoptera</taxon>
        <taxon>Polyphaga</taxon>
        <taxon>Cucujiformia</taxon>
        <taxon>Chrysomeloidea</taxon>
        <taxon>Chrysomelidae</taxon>
        <taxon>Bruchinae</taxon>
        <taxon>Bruchini</taxon>
        <taxon>Callosobruchus</taxon>
    </lineage>
</organism>
<keyword evidence="2" id="KW-0808">Transferase</keyword>
<dbReference type="InterPro" id="IPR011016">
    <property type="entry name" value="Znf_RING-CH"/>
</dbReference>
<evidence type="ECO:0000256" key="4">
    <source>
        <dbReference type="ARBA" id="ARBA00022723"/>
    </source>
</evidence>
<dbReference type="GO" id="GO:0004842">
    <property type="term" value="F:ubiquitin-protein transferase activity"/>
    <property type="evidence" value="ECO:0007669"/>
    <property type="project" value="TreeGrafter"/>
</dbReference>
<keyword evidence="5" id="KW-0863">Zinc-finger</keyword>
<dbReference type="SMART" id="SM00744">
    <property type="entry name" value="RINGv"/>
    <property type="match status" value="1"/>
</dbReference>
<protein>
    <recommendedName>
        <fullName evidence="12">RING-CH-type domain-containing protein</fullName>
    </recommendedName>
</protein>
<evidence type="ECO:0000256" key="9">
    <source>
        <dbReference type="ARBA" id="ARBA00023136"/>
    </source>
</evidence>
<dbReference type="GO" id="GO:0008270">
    <property type="term" value="F:zinc ion binding"/>
    <property type="evidence" value="ECO:0007669"/>
    <property type="project" value="UniProtKB-KW"/>
</dbReference>
<evidence type="ECO:0000256" key="2">
    <source>
        <dbReference type="ARBA" id="ARBA00022679"/>
    </source>
</evidence>